<dbReference type="Proteomes" id="UP000636800">
    <property type="component" value="Unassembled WGS sequence"/>
</dbReference>
<evidence type="ECO:0000259" key="3">
    <source>
        <dbReference type="Pfam" id="PF14309"/>
    </source>
</evidence>
<dbReference type="InterPro" id="IPR025486">
    <property type="entry name" value="DUF4378"/>
</dbReference>
<dbReference type="PANTHER" id="PTHR47071:SF9">
    <property type="entry name" value="TRM32-LIKE PROTEIN (DUF3741)"/>
    <property type="match status" value="1"/>
</dbReference>
<dbReference type="OrthoDB" id="4062651at2759"/>
<organism evidence="4 5">
    <name type="scientific">Vanilla planifolia</name>
    <name type="common">Vanilla</name>
    <dbReference type="NCBI Taxonomy" id="51239"/>
    <lineage>
        <taxon>Eukaryota</taxon>
        <taxon>Viridiplantae</taxon>
        <taxon>Streptophyta</taxon>
        <taxon>Embryophyta</taxon>
        <taxon>Tracheophyta</taxon>
        <taxon>Spermatophyta</taxon>
        <taxon>Magnoliopsida</taxon>
        <taxon>Liliopsida</taxon>
        <taxon>Asparagales</taxon>
        <taxon>Orchidaceae</taxon>
        <taxon>Vanilloideae</taxon>
        <taxon>Vanilleae</taxon>
        <taxon>Vanilla</taxon>
    </lineage>
</organism>
<dbReference type="AlphaFoldDB" id="A0A835QBD7"/>
<dbReference type="InterPro" id="IPR022212">
    <property type="entry name" value="DUF3741"/>
</dbReference>
<evidence type="ECO:0000313" key="5">
    <source>
        <dbReference type="Proteomes" id="UP000636800"/>
    </source>
</evidence>
<keyword evidence="5" id="KW-1185">Reference proteome</keyword>
<feature type="compositionally biased region" description="Polar residues" evidence="1">
    <location>
        <begin position="92"/>
        <end position="102"/>
    </location>
</feature>
<protein>
    <recommendedName>
        <fullName evidence="6">DUF4378 domain-containing protein</fullName>
    </recommendedName>
</protein>
<dbReference type="EMBL" id="JADCNL010000009">
    <property type="protein sequence ID" value="KAG0467610.1"/>
    <property type="molecule type" value="Genomic_DNA"/>
</dbReference>
<reference evidence="4 5" key="1">
    <citation type="journal article" date="2020" name="Nat. Food">
        <title>A phased Vanilla planifolia genome enables genetic improvement of flavour and production.</title>
        <authorList>
            <person name="Hasing T."/>
            <person name="Tang H."/>
            <person name="Brym M."/>
            <person name="Khazi F."/>
            <person name="Huang T."/>
            <person name="Chambers A.H."/>
        </authorList>
    </citation>
    <scope>NUCLEOTIDE SEQUENCE [LARGE SCALE GENOMIC DNA]</scope>
    <source>
        <tissue evidence="4">Leaf</tissue>
    </source>
</reference>
<dbReference type="PANTHER" id="PTHR47071">
    <property type="entry name" value="PROTEIN TRM32"/>
    <property type="match status" value="1"/>
</dbReference>
<feature type="domain" description="DUF3741" evidence="2">
    <location>
        <begin position="256"/>
        <end position="295"/>
    </location>
</feature>
<feature type="compositionally biased region" description="Basic and acidic residues" evidence="1">
    <location>
        <begin position="103"/>
        <end position="120"/>
    </location>
</feature>
<feature type="region of interest" description="Disordered" evidence="1">
    <location>
        <begin position="77"/>
        <end position="151"/>
    </location>
</feature>
<evidence type="ECO:0000313" key="4">
    <source>
        <dbReference type="EMBL" id="KAG0467610.1"/>
    </source>
</evidence>
<comment type="caution">
    <text evidence="4">The sequence shown here is derived from an EMBL/GenBank/DDBJ whole genome shotgun (WGS) entry which is preliminary data.</text>
</comment>
<feature type="domain" description="DUF4378" evidence="3">
    <location>
        <begin position="695"/>
        <end position="855"/>
    </location>
</feature>
<evidence type="ECO:0000256" key="1">
    <source>
        <dbReference type="SAM" id="MobiDB-lite"/>
    </source>
</evidence>
<dbReference type="Pfam" id="PF14309">
    <property type="entry name" value="DUF4378"/>
    <property type="match status" value="1"/>
</dbReference>
<name>A0A835QBD7_VANPL</name>
<dbReference type="Pfam" id="PF12552">
    <property type="entry name" value="DUF3741"/>
    <property type="match status" value="1"/>
</dbReference>
<evidence type="ECO:0000259" key="2">
    <source>
        <dbReference type="Pfam" id="PF12552"/>
    </source>
</evidence>
<dbReference type="InterPro" id="IPR044257">
    <property type="entry name" value="TRM32-like"/>
</dbReference>
<gene>
    <name evidence="4" type="ORF">HPP92_019190</name>
</gene>
<evidence type="ECO:0008006" key="6">
    <source>
        <dbReference type="Google" id="ProtNLM"/>
    </source>
</evidence>
<proteinExistence type="predicted"/>
<accession>A0A835QBD7</accession>
<sequence length="875" mass="99428">MGANDSLWKRRGLEGLKDPTSSAFFKVLEFYFLAMAEQLPHHYDWSFHGCIGNLVHFLDFHHHLRLRKMKMLTYRRHGEGKHAARNKVSKTAPDTPSTSEQHTFAKDACLMEEKTNETRKHSGKSSLRILNHKRRSRERNQKPKNSAPAPRLLRTASIHHKSDDPVNKLNSGEENLRDELSTDANYGSANIEQVNILPSTYDVNSYGKQCDEHGTFNKRTSAILLEEPEKHLKLEQSPTSNLYNGMEVASPVEKDRDVKELHEDVILHPSKEFLAMMKLFNGNVQLIQKILEDPSYIFAHYSQGQQDSSAELTRTFSFPASWQPETKKDAIFGVENKSVESEYVVKQSANFHSDDSPSHPDASVGEKLEPCAANQVESTSYSNVVVPSSILHAMKSHPSNRFKVIKQKIKDLIRENRKEHRGIFMDGIVHKIPYGKCVSKDIKKSKSGQWEGRALQMHDRDRSRNITWKNNDSLVQKSMTRCQSLDDSMLKYSRLFDSISSRDFKRLPESLKLMKEDGDTAEHNFTGKTFGRILSLSSIEYSSRKDVCHELSLSPSSPKDTSFEQKEESCVVKESNRTIGETSAEWILNDNGNILSPLDEPEGPEPSLGKEDLFKEVNYTTPEKGTSSEAYTVGKSKEPNSIGFGLKYHTETACSSDCDVNCGPEIGEIDIESSQKLACVDLSCFVQVDQKYAAEFDYVSKILKNSGFSGHEFLGAWHSPFQPLDPIMFDEEYGLAQETGISGIEHGKFLGQMLLFDLTNEVLVEVFEDSFGYVLPWLSSFNVHFRRVPTGNHILQEVWAHVYWHLKGQPQHETLLDDTVARDFKKNDGWMNLIYDSEDVELEVEDMILDDLLDDFILQLAGFVNCTKPIFSLKL</sequence>